<keyword evidence="9 10" id="KW-0472">Membrane</keyword>
<dbReference type="Pfam" id="PF03840">
    <property type="entry name" value="SecG"/>
    <property type="match status" value="1"/>
</dbReference>
<feature type="transmembrane region" description="Helical" evidence="10">
    <location>
        <begin position="51"/>
        <end position="74"/>
    </location>
</feature>
<evidence type="ECO:0000256" key="5">
    <source>
        <dbReference type="ARBA" id="ARBA00022692"/>
    </source>
</evidence>
<evidence type="ECO:0000256" key="6">
    <source>
        <dbReference type="ARBA" id="ARBA00022927"/>
    </source>
</evidence>
<keyword evidence="3 10" id="KW-0813">Transport</keyword>
<comment type="caution">
    <text evidence="12">The sequence shown here is derived from an EMBL/GenBank/DDBJ whole genome shotgun (WGS) entry which is preliminary data.</text>
</comment>
<evidence type="ECO:0000256" key="7">
    <source>
        <dbReference type="ARBA" id="ARBA00022989"/>
    </source>
</evidence>
<evidence type="ECO:0000256" key="2">
    <source>
        <dbReference type="ARBA" id="ARBA00008445"/>
    </source>
</evidence>
<organism evidence="12">
    <name type="scientific">candidate division WOR-3 bacterium</name>
    <dbReference type="NCBI Taxonomy" id="2052148"/>
    <lineage>
        <taxon>Bacteria</taxon>
        <taxon>Bacteria division WOR-3</taxon>
    </lineage>
</organism>
<name>A0A7V3RH14_UNCW3</name>
<comment type="similarity">
    <text evidence="2 10">Belongs to the SecG family.</text>
</comment>
<dbReference type="GO" id="GO:0005886">
    <property type="term" value="C:plasma membrane"/>
    <property type="evidence" value="ECO:0007669"/>
    <property type="project" value="UniProtKB-SubCell"/>
</dbReference>
<dbReference type="GO" id="GO:0043952">
    <property type="term" value="P:protein transport by the Sec complex"/>
    <property type="evidence" value="ECO:0007669"/>
    <property type="project" value="TreeGrafter"/>
</dbReference>
<dbReference type="AlphaFoldDB" id="A0A7V3RH14"/>
<dbReference type="EMBL" id="DTOZ01000086">
    <property type="protein sequence ID" value="HGE78047.1"/>
    <property type="molecule type" value="Genomic_DNA"/>
</dbReference>
<reference evidence="12" key="1">
    <citation type="journal article" date="2020" name="mSystems">
        <title>Genome- and Community-Level Interaction Insights into Carbon Utilization and Element Cycling Functions of Hydrothermarchaeota in Hydrothermal Sediment.</title>
        <authorList>
            <person name="Zhou Z."/>
            <person name="Liu Y."/>
            <person name="Xu W."/>
            <person name="Pan J."/>
            <person name="Luo Z.H."/>
            <person name="Li M."/>
        </authorList>
    </citation>
    <scope>NUCLEOTIDE SEQUENCE [LARGE SCALE GENOMIC DNA]</scope>
    <source>
        <strain evidence="12">SpSt-961</strain>
    </source>
</reference>
<evidence type="ECO:0000256" key="8">
    <source>
        <dbReference type="ARBA" id="ARBA00023010"/>
    </source>
</evidence>
<evidence type="ECO:0000256" key="11">
    <source>
        <dbReference type="SAM" id="MobiDB-lite"/>
    </source>
</evidence>
<protein>
    <recommendedName>
        <fullName evidence="10">Protein-export membrane protein SecG</fullName>
    </recommendedName>
</protein>
<comment type="function">
    <text evidence="10">Involved in protein export. Participates in an early event of protein translocation.</text>
</comment>
<keyword evidence="5 10" id="KW-0812">Transmembrane</keyword>
<dbReference type="PRINTS" id="PR01651">
    <property type="entry name" value="SECGEXPORT"/>
</dbReference>
<evidence type="ECO:0000313" key="12">
    <source>
        <dbReference type="EMBL" id="HGE78047.1"/>
    </source>
</evidence>
<feature type="region of interest" description="Disordered" evidence="11">
    <location>
        <begin position="83"/>
        <end position="114"/>
    </location>
</feature>
<proteinExistence type="inferred from homology"/>
<sequence length="114" mass="11975">MYGIIFALHVLICILLIIVVLLQQTRGTGMSSVFGGGGGDESLFGGKGATPFFIKLTSGLAIGFFLTSLFLVLLSRRPEVKSAVEKGLETEVPATPKAPFSGEESPTMPQEGGE</sequence>
<dbReference type="NCBIfam" id="TIGR00810">
    <property type="entry name" value="secG"/>
    <property type="match status" value="1"/>
</dbReference>
<keyword evidence="8 10" id="KW-0811">Translocation</keyword>
<dbReference type="PANTHER" id="PTHR34182">
    <property type="entry name" value="PROTEIN-EXPORT MEMBRANE PROTEIN SECG"/>
    <property type="match status" value="1"/>
</dbReference>
<comment type="caution">
    <text evidence="10">Lacks conserved residue(s) required for the propagation of feature annotation.</text>
</comment>
<evidence type="ECO:0000256" key="9">
    <source>
        <dbReference type="ARBA" id="ARBA00023136"/>
    </source>
</evidence>
<evidence type="ECO:0000256" key="4">
    <source>
        <dbReference type="ARBA" id="ARBA00022475"/>
    </source>
</evidence>
<evidence type="ECO:0000256" key="1">
    <source>
        <dbReference type="ARBA" id="ARBA00004651"/>
    </source>
</evidence>
<dbReference type="InterPro" id="IPR004692">
    <property type="entry name" value="SecG"/>
</dbReference>
<comment type="subcellular location">
    <subcellularLocation>
        <location evidence="1 10">Cell membrane</location>
        <topology evidence="1 10">Multi-pass membrane protein</topology>
    </subcellularLocation>
</comment>
<evidence type="ECO:0000256" key="10">
    <source>
        <dbReference type="RuleBase" id="RU365087"/>
    </source>
</evidence>
<accession>A0A7V3RH14</accession>
<dbReference type="PANTHER" id="PTHR34182:SF1">
    <property type="entry name" value="PROTEIN-EXPORT MEMBRANE PROTEIN SECG"/>
    <property type="match status" value="1"/>
</dbReference>
<dbReference type="GO" id="GO:0015450">
    <property type="term" value="F:protein-transporting ATPase activity"/>
    <property type="evidence" value="ECO:0007669"/>
    <property type="project" value="UniProtKB-UniRule"/>
</dbReference>
<keyword evidence="6 10" id="KW-0653">Protein transport</keyword>
<keyword evidence="4 10" id="KW-1003">Cell membrane</keyword>
<evidence type="ECO:0000256" key="3">
    <source>
        <dbReference type="ARBA" id="ARBA00022448"/>
    </source>
</evidence>
<gene>
    <name evidence="12" type="primary">secG</name>
    <name evidence="12" type="ORF">ENX68_03485</name>
</gene>
<dbReference type="GO" id="GO:0065002">
    <property type="term" value="P:intracellular protein transmembrane transport"/>
    <property type="evidence" value="ECO:0007669"/>
    <property type="project" value="TreeGrafter"/>
</dbReference>
<dbReference type="GO" id="GO:0009306">
    <property type="term" value="P:protein secretion"/>
    <property type="evidence" value="ECO:0007669"/>
    <property type="project" value="UniProtKB-UniRule"/>
</dbReference>
<keyword evidence="7 10" id="KW-1133">Transmembrane helix</keyword>